<dbReference type="Proteomes" id="UP000599523">
    <property type="component" value="Unassembled WGS sequence"/>
</dbReference>
<proteinExistence type="predicted"/>
<dbReference type="SUPFAM" id="SSF56059">
    <property type="entry name" value="Glutathione synthetase ATP-binding domain-like"/>
    <property type="match status" value="1"/>
</dbReference>
<dbReference type="Pfam" id="PF14397">
    <property type="entry name" value="ATPgrasp_ST"/>
    <property type="match status" value="1"/>
</dbReference>
<evidence type="ECO:0000259" key="1">
    <source>
        <dbReference type="Pfam" id="PF14397"/>
    </source>
</evidence>
<name>A0A972F8G1_9RHOO</name>
<protein>
    <recommendedName>
        <fullName evidence="1">Alpha-L-glutamate ligase-related protein ATP-grasp domain-containing protein</fullName>
    </recommendedName>
</protein>
<dbReference type="InterPro" id="IPR039523">
    <property type="entry name" value="RimK-rel_E_lig_ATP-grasp"/>
</dbReference>
<feature type="domain" description="Alpha-L-glutamate ligase-related protein ATP-grasp" evidence="1">
    <location>
        <begin position="29"/>
        <end position="288"/>
    </location>
</feature>
<keyword evidence="3" id="KW-1185">Reference proteome</keyword>
<dbReference type="RefSeq" id="WP_168986608.1">
    <property type="nucleotide sequence ID" value="NZ_CAWPHM010000319.1"/>
</dbReference>
<comment type="caution">
    <text evidence="2">The sequence shown here is derived from an EMBL/GenBank/DDBJ whole genome shotgun (WGS) entry which is preliminary data.</text>
</comment>
<gene>
    <name evidence="2" type="ORF">GPA21_02340</name>
</gene>
<dbReference type="EMBL" id="WTVM01000008">
    <property type="protein sequence ID" value="NMG01814.1"/>
    <property type="molecule type" value="Genomic_DNA"/>
</dbReference>
<evidence type="ECO:0000313" key="3">
    <source>
        <dbReference type="Proteomes" id="UP000599523"/>
    </source>
</evidence>
<reference evidence="2" key="1">
    <citation type="submission" date="2019-12" db="EMBL/GenBank/DDBJ databases">
        <title>Comparative genomics gives insights into the taxonomy of the Azoarcus-Aromatoleum group and reveals separate origins of nif in the plant-associated Azoarcus and non-plant-associated Aromatoleum sub-groups.</title>
        <authorList>
            <person name="Lafos M."/>
            <person name="Maluk M."/>
            <person name="Batista M."/>
            <person name="Junghare M."/>
            <person name="Carmona M."/>
            <person name="Faoro H."/>
            <person name="Cruz L.M."/>
            <person name="Battistoni F."/>
            <person name="De Souza E."/>
            <person name="Pedrosa F."/>
            <person name="Chen W.-M."/>
            <person name="Poole P.S."/>
            <person name="Dixon R.A."/>
            <person name="James E.K."/>
        </authorList>
    </citation>
    <scope>NUCLEOTIDE SEQUENCE</scope>
    <source>
        <strain evidence="2">NSC3</strain>
    </source>
</reference>
<evidence type="ECO:0000313" key="2">
    <source>
        <dbReference type="EMBL" id="NMG01814.1"/>
    </source>
</evidence>
<sequence>MLARFWRERIGTRTILLHVNSKQYERKLSQLNPTSFRKLSQHKLAEKALLSLRGLPTAAFLGFYHPDRGGDTNDKPLRNALDLTALLQGHIEKRLCFKAAEGSGGSKFAALNVVMNEGRLELHHPLSNEVYSVAEWTERLKNFRSGTIIEEYLTQHSALARLNPDSVNTLRLIVIHTKDGFVTRGGMLRVGRAGSQVDNTSTGGLACPIDIDTGRVVEALDLSIERNSYDAHPDTGATLKGFEIPFWPECIELANRAVAAFPQMNFCGIDIAVTPSGPIVIELNSDPDRRFAAHMDLPHAKLFAEGVKCSS</sequence>
<accession>A0A972F8G1</accession>
<organism evidence="2 3">
    <name type="scientific">Azoarcus taiwanensis</name>
    <dbReference type="NCBI Taxonomy" id="666964"/>
    <lineage>
        <taxon>Bacteria</taxon>
        <taxon>Pseudomonadati</taxon>
        <taxon>Pseudomonadota</taxon>
        <taxon>Betaproteobacteria</taxon>
        <taxon>Rhodocyclales</taxon>
        <taxon>Zoogloeaceae</taxon>
        <taxon>Azoarcus</taxon>
    </lineage>
</organism>
<dbReference type="AlphaFoldDB" id="A0A972F8G1"/>
<dbReference type="Gene3D" id="3.30.470.20">
    <property type="entry name" value="ATP-grasp fold, B domain"/>
    <property type="match status" value="1"/>
</dbReference>